<protein>
    <recommendedName>
        <fullName evidence="4">Transposable element P transposase</fullName>
    </recommendedName>
</protein>
<accession>E9ICF3</accession>
<dbReference type="EMBL" id="GL762281">
    <property type="protein sequence ID" value="EFZ21751.1"/>
    <property type="molecule type" value="Genomic_DNA"/>
</dbReference>
<organism>
    <name type="scientific">Solenopsis invicta</name>
    <name type="common">Red imported fire ant</name>
    <name type="synonym">Solenopsis wagneri</name>
    <dbReference type="NCBI Taxonomy" id="13686"/>
    <lineage>
        <taxon>Eukaryota</taxon>
        <taxon>Metazoa</taxon>
        <taxon>Ecdysozoa</taxon>
        <taxon>Arthropoda</taxon>
        <taxon>Hexapoda</taxon>
        <taxon>Insecta</taxon>
        <taxon>Pterygota</taxon>
        <taxon>Neoptera</taxon>
        <taxon>Endopterygota</taxon>
        <taxon>Hymenoptera</taxon>
        <taxon>Apocrita</taxon>
        <taxon>Aculeata</taxon>
        <taxon>Formicoidea</taxon>
        <taxon>Formicidae</taxon>
        <taxon>Myrmicinae</taxon>
        <taxon>Solenopsis</taxon>
    </lineage>
</organism>
<dbReference type="Pfam" id="PF12017">
    <property type="entry name" value="Tnp_P_element"/>
    <property type="match status" value="1"/>
</dbReference>
<gene>
    <name evidence="3" type="ORF">SINV_08423</name>
</gene>
<sequence>YTEKFKRYALSFFFTLPNAYRFLRKTFNLPSIRCSQRFVAKWSEEPGLSDTIFNAVKIRTKNMEKVDKMFILFLDEMSIKSSLFYSIKKEKIGFHDTGSNKSFDVAQNALVIIARGLKQIGNNF</sequence>
<feature type="domain" description="THAP9-like helix-turn-helix" evidence="1">
    <location>
        <begin position="1"/>
        <end position="33"/>
    </location>
</feature>
<evidence type="ECO:0000259" key="2">
    <source>
        <dbReference type="Pfam" id="PF21787"/>
    </source>
</evidence>
<dbReference type="InterPro" id="IPR021896">
    <property type="entry name" value="THAP9-like_HTH"/>
</dbReference>
<proteinExistence type="predicted"/>
<feature type="non-terminal residue" evidence="3">
    <location>
        <position position="1"/>
    </location>
</feature>
<feature type="non-terminal residue" evidence="3">
    <location>
        <position position="124"/>
    </location>
</feature>
<dbReference type="AlphaFoldDB" id="E9ICF3"/>
<evidence type="ECO:0008006" key="4">
    <source>
        <dbReference type="Google" id="ProtNLM"/>
    </source>
</evidence>
<reference evidence="3" key="1">
    <citation type="journal article" date="2011" name="Proc. Natl. Acad. Sci. U.S.A.">
        <title>The genome of the fire ant Solenopsis invicta.</title>
        <authorList>
            <person name="Wurm Y."/>
            <person name="Wang J."/>
            <person name="Riba-Grognuz O."/>
            <person name="Corona M."/>
            <person name="Nygaard S."/>
            <person name="Hunt B.G."/>
            <person name="Ingram K.K."/>
            <person name="Falquet L."/>
            <person name="Nipitwattanaphon M."/>
            <person name="Gotzek D."/>
            <person name="Dijkstra M.B."/>
            <person name="Oettler J."/>
            <person name="Comtesse F."/>
            <person name="Shih C.J."/>
            <person name="Wu W.J."/>
            <person name="Yang C.C."/>
            <person name="Thomas J."/>
            <person name="Beaudoing E."/>
            <person name="Pradervand S."/>
            <person name="Flegel V."/>
            <person name="Cook E.D."/>
            <person name="Fabbretti R."/>
            <person name="Stockinger H."/>
            <person name="Long L."/>
            <person name="Farmerie W.G."/>
            <person name="Oakey J."/>
            <person name="Boomsma J.J."/>
            <person name="Pamilo P."/>
            <person name="Yi S.V."/>
            <person name="Heinze J."/>
            <person name="Goodisman M.A."/>
            <person name="Farinelli L."/>
            <person name="Harshman K."/>
            <person name="Hulo N."/>
            <person name="Cerutti L."/>
            <person name="Xenarios I."/>
            <person name="Shoemaker D."/>
            <person name="Keller L."/>
        </authorList>
    </citation>
    <scope>NUCLEOTIDE SEQUENCE [LARGE SCALE GENOMIC DNA]</scope>
</reference>
<evidence type="ECO:0000313" key="3">
    <source>
        <dbReference type="EMBL" id="EFZ21751.1"/>
    </source>
</evidence>
<feature type="domain" description="Transposable element P transposase-like RNase H" evidence="2">
    <location>
        <begin position="45"/>
        <end position="119"/>
    </location>
</feature>
<evidence type="ECO:0000259" key="1">
    <source>
        <dbReference type="Pfam" id="PF12017"/>
    </source>
</evidence>
<dbReference type="HOGENOM" id="CLU_2009713_0_0_1"/>
<name>E9ICF3_SOLIN</name>
<dbReference type="Pfam" id="PF21787">
    <property type="entry name" value="TNP-like_RNaseH_N"/>
    <property type="match status" value="1"/>
</dbReference>
<dbReference type="OMA" id="FVAKWSE"/>
<dbReference type="InterPro" id="IPR048365">
    <property type="entry name" value="TNP-like_RNaseH_N"/>
</dbReference>